<evidence type="ECO:0000313" key="2">
    <source>
        <dbReference type="EMBL" id="QHT18833.1"/>
    </source>
</evidence>
<protein>
    <submittedName>
        <fullName evidence="2">Uncharacterized protein</fullName>
    </submittedName>
</protein>
<organism evidence="2">
    <name type="scientific">viral metagenome</name>
    <dbReference type="NCBI Taxonomy" id="1070528"/>
    <lineage>
        <taxon>unclassified sequences</taxon>
        <taxon>metagenomes</taxon>
        <taxon>organismal metagenomes</taxon>
    </lineage>
</organism>
<feature type="compositionally biased region" description="Basic residues" evidence="1">
    <location>
        <begin position="1"/>
        <end position="20"/>
    </location>
</feature>
<accession>A0A6C0DQJ0</accession>
<dbReference type="EMBL" id="MN739660">
    <property type="protein sequence ID" value="QHT18833.1"/>
    <property type="molecule type" value="Genomic_DNA"/>
</dbReference>
<sequence length="168" mass="18257">MATRRKTRKNNTLKRKHRGGWKYNKSSTGKRNSKRGPSPVLTVDSKITGGECPCSKFFSKVSGGDANVQDAKNVIPYNDYSVDPQRMVITGNLPQTGGKRKSVRRRKCSRCGKKWLGGVTSLYGAPGAVSSFGTSPDMNSVSSSLFSGKAISNPFVYNQDSVKQSTIV</sequence>
<reference evidence="2" key="1">
    <citation type="journal article" date="2020" name="Nature">
        <title>Giant virus diversity and host interactions through global metagenomics.</title>
        <authorList>
            <person name="Schulz F."/>
            <person name="Roux S."/>
            <person name="Paez-Espino D."/>
            <person name="Jungbluth S."/>
            <person name="Walsh D.A."/>
            <person name="Denef V.J."/>
            <person name="McMahon K.D."/>
            <person name="Konstantinidis K.T."/>
            <person name="Eloe-Fadrosh E.A."/>
            <person name="Kyrpides N.C."/>
            <person name="Woyke T."/>
        </authorList>
    </citation>
    <scope>NUCLEOTIDE SEQUENCE</scope>
    <source>
        <strain evidence="2">GVMAG-M-3300023174-49</strain>
    </source>
</reference>
<dbReference type="AlphaFoldDB" id="A0A6C0DQJ0"/>
<name>A0A6C0DQJ0_9ZZZZ</name>
<proteinExistence type="predicted"/>
<evidence type="ECO:0000256" key="1">
    <source>
        <dbReference type="SAM" id="MobiDB-lite"/>
    </source>
</evidence>
<feature type="region of interest" description="Disordered" evidence="1">
    <location>
        <begin position="1"/>
        <end position="44"/>
    </location>
</feature>